<dbReference type="Proteomes" id="UP000185502">
    <property type="component" value="Plasmid lpA89"/>
</dbReference>
<evidence type="ECO:0000313" key="4">
    <source>
        <dbReference type="Proteomes" id="UP000185502"/>
    </source>
</evidence>
<keyword evidence="4" id="KW-1185">Reference proteome</keyword>
<keyword evidence="3" id="KW-0614">Plasmid</keyword>
<gene>
    <name evidence="3" type="ORF">N187_A54</name>
</gene>
<name>A0ABM6FVU0_BORAN</name>
<dbReference type="Pfam" id="PF24960">
    <property type="entry name" value="BB0158"/>
    <property type="match status" value="1"/>
</dbReference>
<reference evidence="3" key="1">
    <citation type="submission" date="2016-02" db="EMBL/GenBank/DDBJ databases">
        <title>lpA89 plasmid of the avian spirochetosis agent Borrelia anserina Es.</title>
        <authorList>
            <person name="Elbir H."/>
            <person name="Sitlani P."/>
            <person name="Bergstroem S."/>
            <person name="Barbour A.G."/>
        </authorList>
    </citation>
    <scope>NUCLEOTIDE SEQUENCE [LARGE SCALE GENOMIC DNA]</scope>
    <source>
        <strain evidence="3">Es</strain>
        <plasmid evidence="3">lpA89</plasmid>
    </source>
</reference>
<evidence type="ECO:0000259" key="2">
    <source>
        <dbReference type="Pfam" id="PF24960"/>
    </source>
</evidence>
<feature type="domain" description="Outer surface lipoprotein BB0158" evidence="2">
    <location>
        <begin position="72"/>
        <end position="253"/>
    </location>
</feature>
<dbReference type="EMBL" id="CP014325">
    <property type="protein sequence ID" value="APR65373.1"/>
    <property type="molecule type" value="Genomic_DNA"/>
</dbReference>
<keyword evidence="1" id="KW-0732">Signal</keyword>
<evidence type="ECO:0000256" key="1">
    <source>
        <dbReference type="SAM" id="SignalP"/>
    </source>
</evidence>
<protein>
    <recommendedName>
        <fullName evidence="2">Outer surface lipoprotein BB0158 domain-containing protein</fullName>
    </recommendedName>
</protein>
<dbReference type="InterPro" id="IPR056668">
    <property type="entry name" value="BB0158-like"/>
</dbReference>
<geneLocation type="plasmid" evidence="3 4">
    <name>lpA89</name>
</geneLocation>
<sequence length="264" mass="30170">MNIKILLLIPILILYIQCNDAASQKLIDNYKESNPNQVQKKNYLTPQNKNGTKYNTYSDFLIQEKKEPYETIEGIKTIKISLFSTIPVYSINAKWIKNKAITIMGLEGNPISEFKDKLRYSYSISPITENGNASNNIMPIVLFETTKNGGKDLEVTSFSLIDNPELDFNSRHVSILYKPLQTEPSEEPGYLNANPFWIAGENAKTIPALTRDKYIKAKIEVKNKKNNTINQHTILLNTTYLTKLIKEVLSKYPEIRATSPDFRL</sequence>
<organism evidence="3 4">
    <name type="scientific">Borrelia anserina Es</name>
    <dbReference type="NCBI Taxonomy" id="1365188"/>
    <lineage>
        <taxon>Bacteria</taxon>
        <taxon>Pseudomonadati</taxon>
        <taxon>Spirochaetota</taxon>
        <taxon>Spirochaetia</taxon>
        <taxon>Spirochaetales</taxon>
        <taxon>Borreliaceae</taxon>
        <taxon>Borrelia</taxon>
    </lineage>
</organism>
<proteinExistence type="predicted"/>
<feature type="signal peptide" evidence="1">
    <location>
        <begin position="1"/>
        <end position="21"/>
    </location>
</feature>
<dbReference type="RefSeq" id="WP_025420017.1">
    <property type="nucleotide sequence ID" value="NZ_CP014325.1"/>
</dbReference>
<accession>A0ABM6FVU0</accession>
<feature type="chain" id="PRO_5046217494" description="Outer surface lipoprotein BB0158 domain-containing protein" evidence="1">
    <location>
        <begin position="22"/>
        <end position="264"/>
    </location>
</feature>
<dbReference type="NCBIfam" id="NF033723">
    <property type="entry name" value="S2_P23"/>
    <property type="match status" value="1"/>
</dbReference>
<evidence type="ECO:0000313" key="3">
    <source>
        <dbReference type="EMBL" id="APR65373.1"/>
    </source>
</evidence>